<dbReference type="AlphaFoldDB" id="A0A2S4PJA6"/>
<evidence type="ECO:0000313" key="1">
    <source>
        <dbReference type="EMBL" id="POS82104.1"/>
    </source>
</evidence>
<protein>
    <submittedName>
        <fullName evidence="1">Uncharacterized protein</fullName>
    </submittedName>
</protein>
<comment type="caution">
    <text evidence="1">The sequence shown here is derived from an EMBL/GenBank/DDBJ whole genome shotgun (WGS) entry which is preliminary data.</text>
</comment>
<organism evidence="1 2">
    <name type="scientific">Erysiphe pulchra</name>
    <dbReference type="NCBI Taxonomy" id="225359"/>
    <lineage>
        <taxon>Eukaryota</taxon>
        <taxon>Fungi</taxon>
        <taxon>Dikarya</taxon>
        <taxon>Ascomycota</taxon>
        <taxon>Pezizomycotina</taxon>
        <taxon>Leotiomycetes</taxon>
        <taxon>Erysiphales</taxon>
        <taxon>Erysiphaceae</taxon>
        <taxon>Erysiphe</taxon>
    </lineage>
</organism>
<keyword evidence="2" id="KW-1185">Reference proteome</keyword>
<gene>
    <name evidence="1" type="ORF">EPUL_005571</name>
</gene>
<proteinExistence type="predicted"/>
<dbReference type="Proteomes" id="UP000237438">
    <property type="component" value="Unassembled WGS sequence"/>
</dbReference>
<evidence type="ECO:0000313" key="2">
    <source>
        <dbReference type="Proteomes" id="UP000237438"/>
    </source>
</evidence>
<dbReference type="EMBL" id="PEDP01004248">
    <property type="protein sequence ID" value="POS82104.1"/>
    <property type="molecule type" value="Genomic_DNA"/>
</dbReference>
<name>A0A2S4PJA6_9PEZI</name>
<sequence length="347" mass="38973">MHRGSSSSVNVLNQSSLVDQFPGSPNSTRRSVDEPLYTTLESDAIKNNISSLSISSALSPSTVEVFPSIIPRPPVNTSPFISLSNISITTTFPSSSNILPSNCKCQSFEHCYHYCPESFQLLQSSIITLDMLSASENEVPFEFCKEKALRITRRDRSILLTQLPSIMGISTKSINSLSNKINCLSTHMCCNQPKPKVETASSDYSSNTFTTTRRPKVRILSDVPLEEINHWFKKVGIKIGPAVGDENQRNMVKRLFPFRVRLKEGTKPFSKVKKKRWPPGKEFWLQKIVNEGLAYGMYERTISANGKLSDWNAQAIIVDKSVNPNPWDGPRITFNYQNVKEDMLDAI</sequence>
<reference evidence="1 2" key="1">
    <citation type="submission" date="2017-10" db="EMBL/GenBank/DDBJ databases">
        <title>Development of genomic resources for the powdery mildew, Erysiphe pulchra.</title>
        <authorList>
            <person name="Wadl P.A."/>
            <person name="Mack B.M."/>
            <person name="Moore G."/>
            <person name="Beltz S.B."/>
        </authorList>
    </citation>
    <scope>NUCLEOTIDE SEQUENCE [LARGE SCALE GENOMIC DNA]</scope>
    <source>
        <strain evidence="1">Cflorida</strain>
    </source>
</reference>
<dbReference type="OrthoDB" id="10424541at2759"/>
<accession>A0A2S4PJA6</accession>